<proteinExistence type="predicted"/>
<feature type="repeat" description="ANK" evidence="1">
    <location>
        <begin position="111"/>
        <end position="143"/>
    </location>
</feature>
<feature type="repeat" description="ANK" evidence="1">
    <location>
        <begin position="177"/>
        <end position="209"/>
    </location>
</feature>
<dbReference type="InterPro" id="IPR002110">
    <property type="entry name" value="Ankyrin_rpt"/>
</dbReference>
<protein>
    <recommendedName>
        <fullName evidence="4">Ankyrin repeat domain 26</fullName>
    </recommendedName>
</protein>
<organism evidence="2 3">
    <name type="scientific">Canis lupus familiaris</name>
    <name type="common">Dog</name>
    <name type="synonym">Canis familiaris</name>
    <dbReference type="NCBI Taxonomy" id="9615"/>
    <lineage>
        <taxon>Eukaryota</taxon>
        <taxon>Metazoa</taxon>
        <taxon>Chordata</taxon>
        <taxon>Craniata</taxon>
        <taxon>Vertebrata</taxon>
        <taxon>Euteleostomi</taxon>
        <taxon>Mammalia</taxon>
        <taxon>Eutheria</taxon>
        <taxon>Laurasiatheria</taxon>
        <taxon>Carnivora</taxon>
        <taxon>Caniformia</taxon>
        <taxon>Canidae</taxon>
        <taxon>Canis</taxon>
    </lineage>
</organism>
<name>A0A8C0PMN4_CANLF</name>
<dbReference type="Gene3D" id="1.25.40.20">
    <property type="entry name" value="Ankyrin repeat-containing domain"/>
    <property type="match status" value="2"/>
</dbReference>
<dbReference type="PANTHER" id="PTHR24147:SF60">
    <property type="entry name" value="ANKYRIN REPEAT DOMAIN-CONTAINING PROTEIN 26-RELATED"/>
    <property type="match status" value="1"/>
</dbReference>
<feature type="repeat" description="ANK" evidence="1">
    <location>
        <begin position="144"/>
        <end position="176"/>
    </location>
</feature>
<dbReference type="PROSITE" id="PS50088">
    <property type="entry name" value="ANK_REPEAT"/>
    <property type="match status" value="4"/>
</dbReference>
<dbReference type="Proteomes" id="UP000694429">
    <property type="component" value="Chromosome 25"/>
</dbReference>
<evidence type="ECO:0000313" key="3">
    <source>
        <dbReference type="Proteomes" id="UP000694429"/>
    </source>
</evidence>
<keyword evidence="1" id="KW-0040">ANK repeat</keyword>
<dbReference type="Pfam" id="PF00023">
    <property type="entry name" value="Ank"/>
    <property type="match status" value="2"/>
</dbReference>
<accession>A0A8C0PMN4</accession>
<dbReference type="InterPro" id="IPR036770">
    <property type="entry name" value="Ankyrin_rpt-contain_sf"/>
</dbReference>
<evidence type="ECO:0008006" key="4">
    <source>
        <dbReference type="Google" id="ProtNLM"/>
    </source>
</evidence>
<feature type="repeat" description="ANK" evidence="1">
    <location>
        <begin position="78"/>
        <end position="110"/>
    </location>
</feature>
<reference evidence="2" key="1">
    <citation type="submission" date="2019-03" db="EMBL/GenBank/DDBJ databases">
        <authorList>
            <person name="Warren W.C."/>
            <person name="Johnson G.S."/>
        </authorList>
    </citation>
    <scope>NUCLEOTIDE SEQUENCE [LARGE SCALE GENOMIC DNA]</scope>
    <source>
        <strain evidence="2">Basenji</strain>
    </source>
</reference>
<reference evidence="2" key="2">
    <citation type="submission" date="2025-08" db="UniProtKB">
        <authorList>
            <consortium name="Ensembl"/>
        </authorList>
    </citation>
    <scope>IDENTIFICATION</scope>
</reference>
<dbReference type="Pfam" id="PF12796">
    <property type="entry name" value="Ank_2"/>
    <property type="match status" value="1"/>
</dbReference>
<dbReference type="Ensembl" id="ENSCAFT00030042728.1">
    <property type="protein sequence ID" value="ENSCAFP00030037279.1"/>
    <property type="gene ID" value="ENSCAFG00030023248.1"/>
</dbReference>
<dbReference type="AlphaFoldDB" id="A0A8C0PMN4"/>
<dbReference type="PROSITE" id="PS50297">
    <property type="entry name" value="ANK_REP_REGION"/>
    <property type="match status" value="4"/>
</dbReference>
<dbReference type="SMART" id="SM00248">
    <property type="entry name" value="ANK"/>
    <property type="match status" value="4"/>
</dbReference>
<evidence type="ECO:0000256" key="1">
    <source>
        <dbReference type="PROSITE-ProRule" id="PRU00023"/>
    </source>
</evidence>
<dbReference type="InterPro" id="IPR050657">
    <property type="entry name" value="Ankyrin_repeat_domain"/>
</dbReference>
<dbReference type="PANTHER" id="PTHR24147">
    <property type="entry name" value="ANKYRIN REPEAT DOMAIN 36-RELATED"/>
    <property type="match status" value="1"/>
</dbReference>
<dbReference type="PRINTS" id="PR01415">
    <property type="entry name" value="ANKYRIN"/>
</dbReference>
<dbReference type="SUPFAM" id="SSF48403">
    <property type="entry name" value="Ankyrin repeat"/>
    <property type="match status" value="1"/>
</dbReference>
<evidence type="ECO:0000313" key="2">
    <source>
        <dbReference type="Ensembl" id="ENSCAFP00030037279.1"/>
    </source>
</evidence>
<sequence length="334" mass="36488">MFSFRGKRGELPLGFNISPRRAGSRRLNGTKLANPGPGYHIRVGDLRKIHKAASGGNAAKVQRILLLGINDLNDRDKMNRTALHLACANGHVDVVTILVERKCQLNLRDDESRTALMKAVQCQEEACATILLEHGADPNLKDNKGNTALHYAAFGDNVSIAEKLLLQNADIEAKNKDDLTPLLVAVNENKEQMVEFLVGKGANILAVDKVKSLSSKPDTDDSWPSSDGDLSFGTKAVPKPNLRELMAAFLRAKRAKCGIVSLEDRPLFAENNFASEDKTETLWKPSVNVSDYSPLAFVSPGTPQTSLAMLGVTKVSCFEFFPHVFSHTILLISL</sequence>